<name>A0A6A3JTK4_9STRA</name>
<gene>
    <name evidence="1" type="ORF">PR001_g20035</name>
</gene>
<accession>A0A6A3JTK4</accession>
<comment type="caution">
    <text evidence="1">The sequence shown here is derived from an EMBL/GenBank/DDBJ whole genome shotgun (WGS) entry which is preliminary data.</text>
</comment>
<evidence type="ECO:0000313" key="2">
    <source>
        <dbReference type="Proteomes" id="UP000429607"/>
    </source>
</evidence>
<sequence>MQLFLAKAGNKWLNGADAAAVELKDDGILRGFGDQMDAALLLKNSKHFGANFQQGEGEVHVLVVVPAGAVSQAGVVVLPSIEEFGEIVEARVNKVLDDRDKRSIYSL</sequence>
<dbReference type="Proteomes" id="UP000429607">
    <property type="component" value="Unassembled WGS sequence"/>
</dbReference>
<proteinExistence type="predicted"/>
<dbReference type="AlphaFoldDB" id="A0A6A3JTK4"/>
<protein>
    <submittedName>
        <fullName evidence="1">Uncharacterized protein</fullName>
    </submittedName>
</protein>
<evidence type="ECO:0000313" key="1">
    <source>
        <dbReference type="EMBL" id="KAE8995775.1"/>
    </source>
</evidence>
<reference evidence="1 2" key="1">
    <citation type="submission" date="2018-09" db="EMBL/GenBank/DDBJ databases">
        <title>Genomic investigation of the strawberry pathogen Phytophthora fragariae indicates pathogenicity is determined by transcriptional variation in three key races.</title>
        <authorList>
            <person name="Adams T.M."/>
            <person name="Armitage A.D."/>
            <person name="Sobczyk M.K."/>
            <person name="Bates H.J."/>
            <person name="Dunwell J.M."/>
            <person name="Nellist C.F."/>
            <person name="Harrison R.J."/>
        </authorList>
    </citation>
    <scope>NUCLEOTIDE SEQUENCE [LARGE SCALE GENOMIC DNA]</scope>
    <source>
        <strain evidence="1 2">SCRP249</strain>
    </source>
</reference>
<organism evidence="1 2">
    <name type="scientific">Phytophthora rubi</name>
    <dbReference type="NCBI Taxonomy" id="129364"/>
    <lineage>
        <taxon>Eukaryota</taxon>
        <taxon>Sar</taxon>
        <taxon>Stramenopiles</taxon>
        <taxon>Oomycota</taxon>
        <taxon>Peronosporomycetes</taxon>
        <taxon>Peronosporales</taxon>
        <taxon>Peronosporaceae</taxon>
        <taxon>Phytophthora</taxon>
    </lineage>
</organism>
<dbReference type="EMBL" id="QXFV01001928">
    <property type="protein sequence ID" value="KAE8995775.1"/>
    <property type="molecule type" value="Genomic_DNA"/>
</dbReference>